<evidence type="ECO:0000313" key="9">
    <source>
        <dbReference type="EMBL" id="OFV66150.1"/>
    </source>
</evidence>
<dbReference type="NCBIfam" id="TIGR00081">
    <property type="entry name" value="purC"/>
    <property type="match status" value="1"/>
</dbReference>
<evidence type="ECO:0000256" key="2">
    <source>
        <dbReference type="ARBA" id="ARBA00022598"/>
    </source>
</evidence>
<evidence type="ECO:0000256" key="6">
    <source>
        <dbReference type="HAMAP-Rule" id="MF_00137"/>
    </source>
</evidence>
<evidence type="ECO:0000313" key="8">
    <source>
        <dbReference type="EMBL" id="HEC56883.1"/>
    </source>
</evidence>
<dbReference type="EMBL" id="DRIE01000050">
    <property type="protein sequence ID" value="HEC56883.1"/>
    <property type="molecule type" value="Genomic_DNA"/>
</dbReference>
<organism evidence="9 10">
    <name type="scientific">Candidatus Syntropharchaeum butanivorans</name>
    <dbReference type="NCBI Taxonomy" id="1839936"/>
    <lineage>
        <taxon>Archaea</taxon>
        <taxon>Methanobacteriati</taxon>
        <taxon>Methanobacteriota</taxon>
        <taxon>Stenosarchaea group</taxon>
        <taxon>Methanomicrobia</taxon>
        <taxon>Methanosarcinales</taxon>
        <taxon>ANME-2 cluster</taxon>
        <taxon>Candidatus Syntropharchaeum</taxon>
    </lineage>
</organism>
<dbReference type="GO" id="GO:0004639">
    <property type="term" value="F:phosphoribosylaminoimidazolesuccinocarboxamide synthase activity"/>
    <property type="evidence" value="ECO:0007669"/>
    <property type="project" value="UniProtKB-UniRule"/>
</dbReference>
<dbReference type="PANTHER" id="PTHR43700:SF1">
    <property type="entry name" value="PHOSPHORIBOSYLAMINOIMIDAZOLE-SUCCINOCARBOXAMIDE SYNTHASE"/>
    <property type="match status" value="1"/>
</dbReference>
<evidence type="ECO:0000256" key="5">
    <source>
        <dbReference type="ARBA" id="ARBA00022840"/>
    </source>
</evidence>
<evidence type="ECO:0000256" key="1">
    <source>
        <dbReference type="ARBA" id="ARBA00004672"/>
    </source>
</evidence>
<dbReference type="STRING" id="1839936.SBU_000692"/>
<dbReference type="Proteomes" id="UP000185779">
    <property type="component" value="Unassembled WGS sequence"/>
</dbReference>
<dbReference type="GO" id="GO:0006189">
    <property type="term" value="P:'de novo' IMP biosynthetic process"/>
    <property type="evidence" value="ECO:0007669"/>
    <property type="project" value="UniProtKB-UniRule"/>
</dbReference>
<feature type="domain" description="SAICAR synthetase/ADE2 N-terminal" evidence="7">
    <location>
        <begin position="19"/>
        <end position="253"/>
    </location>
</feature>
<dbReference type="EC" id="6.3.2.6" evidence="6"/>
<dbReference type="PANTHER" id="PTHR43700">
    <property type="entry name" value="PHOSPHORIBOSYLAMINOIMIDAZOLE-SUCCINOCARBOXAMIDE SYNTHASE"/>
    <property type="match status" value="1"/>
</dbReference>
<dbReference type="AlphaFoldDB" id="A0A1F2P4J4"/>
<keyword evidence="2 6" id="KW-0436">Ligase</keyword>
<dbReference type="HAMAP" id="MF_00137">
    <property type="entry name" value="SAICAR_synth"/>
    <property type="match status" value="1"/>
</dbReference>
<proteinExistence type="inferred from homology"/>
<dbReference type="Gene3D" id="3.30.200.20">
    <property type="entry name" value="Phosphorylase Kinase, domain 1"/>
    <property type="match status" value="1"/>
</dbReference>
<keyword evidence="4 6" id="KW-0658">Purine biosynthesis</keyword>
<evidence type="ECO:0000256" key="3">
    <source>
        <dbReference type="ARBA" id="ARBA00022741"/>
    </source>
</evidence>
<dbReference type="InterPro" id="IPR028923">
    <property type="entry name" value="SAICAR_synt/ADE2_N"/>
</dbReference>
<reference evidence="8" key="2">
    <citation type="journal article" date="2020" name="mSystems">
        <title>Genome- and Community-Level Interaction Insights into Carbon Utilization and Element Cycling Functions of Hydrothermarchaeota in Hydrothermal Sediment.</title>
        <authorList>
            <person name="Zhou Z."/>
            <person name="Liu Y."/>
            <person name="Xu W."/>
            <person name="Pan J."/>
            <person name="Luo Z.H."/>
            <person name="Li M."/>
        </authorList>
    </citation>
    <scope>NUCLEOTIDE SEQUENCE [LARGE SCALE GENOMIC DNA]</scope>
    <source>
        <strain evidence="8">HyVt-386</strain>
    </source>
</reference>
<dbReference type="Proteomes" id="UP000885936">
    <property type="component" value="Unassembled WGS sequence"/>
</dbReference>
<dbReference type="GO" id="GO:0005737">
    <property type="term" value="C:cytoplasm"/>
    <property type="evidence" value="ECO:0007669"/>
    <property type="project" value="TreeGrafter"/>
</dbReference>
<dbReference type="SUPFAM" id="SSF56104">
    <property type="entry name" value="SAICAR synthase-like"/>
    <property type="match status" value="1"/>
</dbReference>
<evidence type="ECO:0000313" key="10">
    <source>
        <dbReference type="Proteomes" id="UP000185779"/>
    </source>
</evidence>
<comment type="similarity">
    <text evidence="6">Belongs to the SAICAR synthetase family.</text>
</comment>
<comment type="caution">
    <text evidence="9">The sequence shown here is derived from an EMBL/GenBank/DDBJ whole genome shotgun (WGS) entry which is preliminary data.</text>
</comment>
<name>A0A1F2P4J4_9EURY</name>
<gene>
    <name evidence="6 8" type="primary">purC</name>
    <name evidence="8" type="ORF">ENI32_03235</name>
    <name evidence="9" type="ORF">SBU_000692</name>
</gene>
<keyword evidence="10" id="KW-1185">Reference proteome</keyword>
<sequence length="341" mass="39166">MGSVKDLIILREATEDGSGRARFLFSDRYSVFDWGEMPDQIKSKGASTCIATAYFFERLEELGVRTHYLGVVEDEKAVKMGELEGPSDTIEFRLLRVIRPRIRGGRYDYSVYERAKGNFLIPLEIIYRNALPEGSSVFRRLKEGRLKLDDIGLEEMPEPGEALEKPIIEVSTKLEAHDRYLSWDEAMKMCCLSEDEADEMKRITSLINDIITQDTGKIGLFNEDGKIEFGFDEERNIMVVDALGTLDESRFTFRGIPVSKEIARTFYRRTTWFEEVSDAKKSGKIEWREVVRSSPPPLPEDLINSISLVYRAYANELTGRKWFDVPPLAEVLNKLEEVLME</sequence>
<dbReference type="Pfam" id="PF01259">
    <property type="entry name" value="SAICAR_synt"/>
    <property type="match status" value="1"/>
</dbReference>
<comment type="pathway">
    <text evidence="1 6">Purine metabolism; IMP biosynthesis via de novo pathway; 5-amino-1-(5-phospho-D-ribosyl)imidazole-4-carboxamide from 5-amino-1-(5-phospho-D-ribosyl)imidazole-4-carboxylate: step 1/2.</text>
</comment>
<keyword evidence="3 6" id="KW-0547">Nucleotide-binding</keyword>
<comment type="catalytic activity">
    <reaction evidence="6">
        <text>5-amino-1-(5-phospho-D-ribosyl)imidazole-4-carboxylate + L-aspartate + ATP = (2S)-2-[5-amino-1-(5-phospho-beta-D-ribosyl)imidazole-4-carboxamido]succinate + ADP + phosphate + 2 H(+)</text>
        <dbReference type="Rhea" id="RHEA:22628"/>
        <dbReference type="ChEBI" id="CHEBI:15378"/>
        <dbReference type="ChEBI" id="CHEBI:29991"/>
        <dbReference type="ChEBI" id="CHEBI:30616"/>
        <dbReference type="ChEBI" id="CHEBI:43474"/>
        <dbReference type="ChEBI" id="CHEBI:58443"/>
        <dbReference type="ChEBI" id="CHEBI:77657"/>
        <dbReference type="ChEBI" id="CHEBI:456216"/>
        <dbReference type="EC" id="6.3.2.6"/>
    </reaction>
</comment>
<keyword evidence="5 6" id="KW-0067">ATP-binding</keyword>
<dbReference type="UniPathway" id="UPA00074">
    <property type="reaction ID" value="UER00131"/>
</dbReference>
<dbReference type="InterPro" id="IPR001636">
    <property type="entry name" value="SAICAR_synth"/>
</dbReference>
<protein>
    <recommendedName>
        <fullName evidence="6">Phosphoribosylaminoimidazole-succinocarboxamide synthase</fullName>
        <ecNumber evidence="6">6.3.2.6</ecNumber>
    </recommendedName>
    <alternativeName>
        <fullName evidence="6">SAICAR synthetase</fullName>
    </alternativeName>
</protein>
<dbReference type="EMBL" id="LYOR01000003">
    <property type="protein sequence ID" value="OFV66150.1"/>
    <property type="molecule type" value="Genomic_DNA"/>
</dbReference>
<evidence type="ECO:0000259" key="7">
    <source>
        <dbReference type="Pfam" id="PF01259"/>
    </source>
</evidence>
<dbReference type="Gene3D" id="3.30.470.20">
    <property type="entry name" value="ATP-grasp fold, B domain"/>
    <property type="match status" value="1"/>
</dbReference>
<accession>A0A1F2P4J4</accession>
<dbReference type="PATRIC" id="fig|1839936.3.peg.702"/>
<evidence type="ECO:0000256" key="4">
    <source>
        <dbReference type="ARBA" id="ARBA00022755"/>
    </source>
</evidence>
<reference evidence="9 10" key="1">
    <citation type="submission" date="2016-05" db="EMBL/GenBank/DDBJ databases">
        <title>Microbial consortia oxidize butane by reversing methanogenesis.</title>
        <authorList>
            <person name="Laso-Perez R."/>
            <person name="Richter M."/>
            <person name="Wegener G."/>
            <person name="Musat F."/>
        </authorList>
    </citation>
    <scope>NUCLEOTIDE SEQUENCE [LARGE SCALE GENOMIC DNA]</scope>
    <source>
        <strain evidence="9">BOX1</strain>
    </source>
</reference>
<dbReference type="GO" id="GO:0005524">
    <property type="term" value="F:ATP binding"/>
    <property type="evidence" value="ECO:0007669"/>
    <property type="project" value="UniProtKB-KW"/>
</dbReference>